<evidence type="ECO:0000256" key="1">
    <source>
        <dbReference type="SAM" id="SignalP"/>
    </source>
</evidence>
<evidence type="ECO:0000313" key="2">
    <source>
        <dbReference type="EMBL" id="PYE24905.1"/>
    </source>
</evidence>
<proteinExistence type="predicted"/>
<organism evidence="2 3">
    <name type="scientific">Paraburkholderia silvatlantica</name>
    <dbReference type="NCBI Taxonomy" id="321895"/>
    <lineage>
        <taxon>Bacteria</taxon>
        <taxon>Pseudomonadati</taxon>
        <taxon>Pseudomonadota</taxon>
        <taxon>Betaproteobacteria</taxon>
        <taxon>Burkholderiales</taxon>
        <taxon>Burkholderiaceae</taxon>
        <taxon>Paraburkholderia</taxon>
    </lineage>
</organism>
<comment type="caution">
    <text evidence="2">The sequence shown here is derived from an EMBL/GenBank/DDBJ whole genome shotgun (WGS) entry which is preliminary data.</text>
</comment>
<evidence type="ECO:0000313" key="3">
    <source>
        <dbReference type="Proteomes" id="UP000247772"/>
    </source>
</evidence>
<gene>
    <name evidence="2" type="ORF">C7410_105130</name>
</gene>
<dbReference type="RefSeq" id="WP_110854710.1">
    <property type="nucleotide sequence ID" value="NZ_QJSQ01000005.1"/>
</dbReference>
<feature type="signal peptide" evidence="1">
    <location>
        <begin position="1"/>
        <end position="21"/>
    </location>
</feature>
<dbReference type="OrthoDB" id="9026055at2"/>
<name>A0A2V4TH90_9BURK</name>
<accession>A0A2V4TH90</accession>
<dbReference type="Proteomes" id="UP000247772">
    <property type="component" value="Unassembled WGS sequence"/>
</dbReference>
<keyword evidence="1" id="KW-0732">Signal</keyword>
<feature type="chain" id="PRO_5016050084" evidence="1">
    <location>
        <begin position="22"/>
        <end position="160"/>
    </location>
</feature>
<protein>
    <submittedName>
        <fullName evidence="2">Uncharacterized protein</fullName>
    </submittedName>
</protein>
<reference evidence="2 3" key="1">
    <citation type="submission" date="2018-06" db="EMBL/GenBank/DDBJ databases">
        <title>Genomic Encyclopedia of Type Strains, Phase IV (KMG-V): Genome sequencing to study the core and pangenomes of soil and plant-associated prokaryotes.</title>
        <authorList>
            <person name="Whitman W."/>
        </authorList>
    </citation>
    <scope>NUCLEOTIDE SEQUENCE [LARGE SCALE GENOMIC DNA]</scope>
    <source>
        <strain evidence="2 3">SRCL-318</strain>
    </source>
</reference>
<dbReference type="AlphaFoldDB" id="A0A2V4TH90"/>
<dbReference type="EMBL" id="QJSQ01000005">
    <property type="protein sequence ID" value="PYE24905.1"/>
    <property type="molecule type" value="Genomic_DNA"/>
</dbReference>
<sequence>MRFRTAMAAAALVCAPALALAAQPLFVNVDGHLVPAQGETHVVQTSAGPVKISTWSWHSPNGASSIQVQSSSGGPPPAWALQQMRAMTTQMWAMQAQMQQLQQAAFNGASAMPVPMPVLFAVPAWAMPGPVIVVYPKHAPAPASGQPPAVVPPHTPAVKA</sequence>